<dbReference type="Ensembl" id="ENSNFUT00015003111.1">
    <property type="protein sequence ID" value="ENSNFUP00015002927.1"/>
    <property type="gene ID" value="ENSNFUG00015001495.1"/>
</dbReference>
<dbReference type="AlphaFoldDB" id="A0A8C6NID2"/>
<dbReference type="GO" id="GO:0009953">
    <property type="term" value="P:dorsal/ventral pattern formation"/>
    <property type="evidence" value="ECO:0007669"/>
    <property type="project" value="Ensembl"/>
</dbReference>
<feature type="region of interest" description="Disordered" evidence="8">
    <location>
        <begin position="35"/>
        <end position="81"/>
    </location>
</feature>
<dbReference type="GO" id="GO:0001525">
    <property type="term" value="P:angiogenesis"/>
    <property type="evidence" value="ECO:0007669"/>
    <property type="project" value="Ensembl"/>
</dbReference>
<keyword evidence="10" id="KW-1185">Reference proteome</keyword>
<dbReference type="GO" id="GO:0048513">
    <property type="term" value="P:animal organ development"/>
    <property type="evidence" value="ECO:0007669"/>
    <property type="project" value="TreeGrafter"/>
</dbReference>
<dbReference type="InterPro" id="IPR007875">
    <property type="entry name" value="Sprouty"/>
</dbReference>
<feature type="region of interest" description="Disordered" evidence="8">
    <location>
        <begin position="112"/>
        <end position="139"/>
    </location>
</feature>
<proteinExistence type="inferred from homology"/>
<evidence type="ECO:0000256" key="2">
    <source>
        <dbReference type="ARBA" id="ARBA00004496"/>
    </source>
</evidence>
<dbReference type="Pfam" id="PF05210">
    <property type="entry name" value="Sprouty"/>
    <property type="match status" value="1"/>
</dbReference>
<organism evidence="9 10">
    <name type="scientific">Nothobranchius furzeri</name>
    <name type="common">Turquoise killifish</name>
    <dbReference type="NCBI Taxonomy" id="105023"/>
    <lineage>
        <taxon>Eukaryota</taxon>
        <taxon>Metazoa</taxon>
        <taxon>Chordata</taxon>
        <taxon>Craniata</taxon>
        <taxon>Vertebrata</taxon>
        <taxon>Euteleostomi</taxon>
        <taxon>Actinopterygii</taxon>
        <taxon>Neopterygii</taxon>
        <taxon>Teleostei</taxon>
        <taxon>Neoteleostei</taxon>
        <taxon>Acanthomorphata</taxon>
        <taxon>Ovalentaria</taxon>
        <taxon>Atherinomorphae</taxon>
        <taxon>Cyprinodontiformes</taxon>
        <taxon>Nothobranchiidae</taxon>
        <taxon>Nothobranchius</taxon>
    </lineage>
</organism>
<evidence type="ECO:0000256" key="6">
    <source>
        <dbReference type="ARBA" id="ARBA00022490"/>
    </source>
</evidence>
<dbReference type="InterPro" id="IPR051192">
    <property type="entry name" value="Sprouty_domain"/>
</dbReference>
<evidence type="ECO:0000256" key="7">
    <source>
        <dbReference type="ARBA" id="ARBA00023136"/>
    </source>
</evidence>
<keyword evidence="7" id="KW-0472">Membrane</keyword>
<comment type="subcellular location">
    <subcellularLocation>
        <location evidence="2">Cytoplasm</location>
    </subcellularLocation>
    <subcellularLocation>
        <location evidence="1">Membrane</location>
    </subcellularLocation>
</comment>
<sequence length="373" mass="40922">MKSFFHPQWSKPMQSATPIHPSILWQDFRCVPCQPQKPFSPEMDSNSQSDEGGEHHGGSPSLTGSTSALHDDGSSHPAPLQITNGLVDALNSRQRSHTPPPLLSLVEIKTTSSSNEYTEGPVPARPQQQKTELVRTRGQQDTLERLENLHNLQSLAQLGNTSSSVSPDVEVSQSNIRISVGSTSSGSRLFSSSASGDRIIRTQPKRLENKSEELKPLNAESSAALVTPRTTATADKGKHWDRCEDCGRCRCSKCTRPRELPSCWVCGGRCVCSANNIVENWTCVCCVKGIFYHCSNDDEDTCADKPFTCSQPHCCARWTTVTFLSLFLPCLICYLPAKGCVALCQCCYDRATRPGCRCKNSTSLHCQKDGKPI</sequence>
<evidence type="ECO:0000313" key="9">
    <source>
        <dbReference type="Ensembl" id="ENSNFUP00015002927.1"/>
    </source>
</evidence>
<feature type="compositionally biased region" description="Polar residues" evidence="8">
    <location>
        <begin position="126"/>
        <end position="139"/>
    </location>
</feature>
<dbReference type="GO" id="GO:0046580">
    <property type="term" value="P:negative regulation of Ras protein signal transduction"/>
    <property type="evidence" value="ECO:0007669"/>
    <property type="project" value="TreeGrafter"/>
</dbReference>
<evidence type="ECO:0000256" key="1">
    <source>
        <dbReference type="ARBA" id="ARBA00004370"/>
    </source>
</evidence>
<evidence type="ECO:0000256" key="8">
    <source>
        <dbReference type="SAM" id="MobiDB-lite"/>
    </source>
</evidence>
<dbReference type="GO" id="GO:0040037">
    <property type="term" value="P:negative regulation of fibroblast growth factor receptor signaling pathway"/>
    <property type="evidence" value="ECO:0007669"/>
    <property type="project" value="Ensembl"/>
</dbReference>
<reference evidence="9" key="2">
    <citation type="submission" date="2025-08" db="UniProtKB">
        <authorList>
            <consortium name="Ensembl"/>
        </authorList>
    </citation>
    <scope>IDENTIFICATION</scope>
</reference>
<dbReference type="GO" id="GO:0016020">
    <property type="term" value="C:membrane"/>
    <property type="evidence" value="ECO:0007669"/>
    <property type="project" value="UniProtKB-SubCell"/>
</dbReference>
<dbReference type="GO" id="GO:0005829">
    <property type="term" value="C:cytosol"/>
    <property type="evidence" value="ECO:0007669"/>
    <property type="project" value="TreeGrafter"/>
</dbReference>
<keyword evidence="5" id="KW-0217">Developmental protein</keyword>
<dbReference type="PANTHER" id="PTHR12365">
    <property type="entry name" value="SPROUTY"/>
    <property type="match status" value="1"/>
</dbReference>
<protein>
    <recommendedName>
        <fullName evidence="4">Protein sprouty homolog 2</fullName>
    </recommendedName>
</protein>
<accession>A0A8C6NID2</accession>
<evidence type="ECO:0000313" key="10">
    <source>
        <dbReference type="Proteomes" id="UP000694548"/>
    </source>
</evidence>
<evidence type="ECO:0000256" key="3">
    <source>
        <dbReference type="ARBA" id="ARBA00010964"/>
    </source>
</evidence>
<dbReference type="GO" id="GO:0060841">
    <property type="term" value="P:venous blood vessel development"/>
    <property type="evidence" value="ECO:0007669"/>
    <property type="project" value="Ensembl"/>
</dbReference>
<dbReference type="GeneTree" id="ENSGT00950000183055"/>
<keyword evidence="6" id="KW-0963">Cytoplasm</keyword>
<name>A0A8C6NID2_NOTFU</name>
<evidence type="ECO:0000256" key="5">
    <source>
        <dbReference type="ARBA" id="ARBA00022473"/>
    </source>
</evidence>
<reference evidence="9" key="3">
    <citation type="submission" date="2025-09" db="UniProtKB">
        <authorList>
            <consortium name="Ensembl"/>
        </authorList>
    </citation>
    <scope>IDENTIFICATION</scope>
</reference>
<comment type="similarity">
    <text evidence="3">Belongs to the sprouty family.</text>
</comment>
<gene>
    <name evidence="9" type="primary">SPRY2</name>
</gene>
<reference evidence="9" key="1">
    <citation type="submission" date="2014-08" db="EMBL/GenBank/DDBJ databases">
        <authorList>
            <person name="Senf B."/>
            <person name="Petzold A."/>
            <person name="Downie B.R."/>
            <person name="Koch P."/>
            <person name="Platzer M."/>
        </authorList>
    </citation>
    <scope>NUCLEOTIDE SEQUENCE [LARGE SCALE GENOMIC DNA]</scope>
    <source>
        <strain evidence="9">GRZ</strain>
    </source>
</reference>
<dbReference type="PANTHER" id="PTHR12365:SF8">
    <property type="entry name" value="PROTEIN SPROUTY HOMOLOG 2"/>
    <property type="match status" value="1"/>
</dbReference>
<evidence type="ECO:0000256" key="4">
    <source>
        <dbReference type="ARBA" id="ARBA00018854"/>
    </source>
</evidence>
<dbReference type="Proteomes" id="UP000694548">
    <property type="component" value="Chromosome sgr06"/>
</dbReference>
<dbReference type="PROSITE" id="PS51227">
    <property type="entry name" value="SPR"/>
    <property type="match status" value="1"/>
</dbReference>